<reference evidence="15" key="1">
    <citation type="journal article" date="2014" name="Genome Announc.">
        <title>Draft Genome Sequences of Marine Flavobacterium Nonlabens Strains NR17, NR24, NR27, NR32, NR33, and Ara13.</title>
        <authorList>
            <person name="Nakanishi M."/>
            <person name="Meirelles P."/>
            <person name="Suzuki R."/>
            <person name="Takatani N."/>
            <person name="Mino S."/>
            <person name="Suda W."/>
            <person name="Oshima K."/>
            <person name="Hattori M."/>
            <person name="Ohkuma M."/>
            <person name="Hosokawa M."/>
            <person name="Miyashita K."/>
            <person name="Thompson F.L."/>
            <person name="Niwa A."/>
            <person name="Sawabe T."/>
            <person name="Sawabe T."/>
        </authorList>
    </citation>
    <scope>NUCLEOTIDE SEQUENCE [LARGE SCALE GENOMIC DNA]</scope>
    <source>
        <strain evidence="15">JCM 19294</strain>
    </source>
</reference>
<evidence type="ECO:0000256" key="4">
    <source>
        <dbReference type="ARBA" id="ARBA00010211"/>
    </source>
</evidence>
<dbReference type="Pfam" id="PF01557">
    <property type="entry name" value="FAA_hydrolase"/>
    <property type="match status" value="1"/>
</dbReference>
<dbReference type="RefSeq" id="WP_042278065.1">
    <property type="nucleotide sequence ID" value="NZ_BBML01000003.1"/>
</dbReference>
<feature type="binding site" evidence="13">
    <location>
        <position position="151"/>
    </location>
    <ligand>
        <name>substrate</name>
    </ligand>
</feature>
<keyword evidence="11" id="KW-0585">Phenylalanine catabolism</keyword>
<feature type="active site" description="Proton acceptor" evidence="12">
    <location>
        <position position="142"/>
    </location>
</feature>
<feature type="binding site" evidence="13">
    <location>
        <position position="249"/>
    </location>
    <ligand>
        <name>substrate</name>
    </ligand>
</feature>
<dbReference type="SUPFAM" id="SSF63433">
    <property type="entry name" value="Fumarylacetoacetate hydrolase, FAH, N-terminal domain"/>
    <property type="match status" value="1"/>
</dbReference>
<keyword evidence="8 14" id="KW-0106">Calcium</keyword>
<dbReference type="AlphaFoldDB" id="A0A090Q357"/>
<dbReference type="eggNOG" id="COG0179">
    <property type="taxonomic scope" value="Bacteria"/>
</dbReference>
<dbReference type="PANTHER" id="PTHR43069:SF2">
    <property type="entry name" value="FUMARYLACETOACETASE"/>
    <property type="match status" value="1"/>
</dbReference>
<dbReference type="GO" id="GO:0006559">
    <property type="term" value="P:L-phenylalanine catabolic process"/>
    <property type="evidence" value="ECO:0007669"/>
    <property type="project" value="UniProtKB-UniPathway"/>
</dbReference>
<dbReference type="InterPro" id="IPR011234">
    <property type="entry name" value="Fumarylacetoacetase-like_C"/>
</dbReference>
<dbReference type="InterPro" id="IPR015377">
    <property type="entry name" value="Fumarylacetoacetase_N"/>
</dbReference>
<dbReference type="GO" id="GO:0006572">
    <property type="term" value="P:L-tyrosine catabolic process"/>
    <property type="evidence" value="ECO:0007669"/>
    <property type="project" value="UniProtKB-KW"/>
</dbReference>
<dbReference type="Gene3D" id="3.90.850.10">
    <property type="entry name" value="Fumarylacetoacetase-like, C-terminal domain"/>
    <property type="match status" value="1"/>
</dbReference>
<dbReference type="STRING" id="319236.BST91_02560"/>
<sequence length="431" mass="48967">MPNKTNDPNRKSWIGYNQDTHFPIQNIPFGVFLTRDNVITIGTRIGDYAIDLGALQEMNYFSMIPLTDDMFMQDTLNDFISDGKKTWRLVRNRIGDIFDKNNPELRDNKEHRDRVIFAMDEVEMQLPVSIGDYTDFYSSKEHATNVGTMFRDPENALLPNWLHMPVAYHGRSSTIIPSGINIHRPQGQTMPADSDAPVFGPSKLVDFELEMAFITTDANNLGHPIPVNEAEDYIFGMVLFNDWSARDIQKWEYVPLGPFLAKNFASSISPWIVTLDALEPYRVESPKREKPVLDYLNSKGKKSFDIHLEVDITPEDGKPTTVCKSNFKYMYWNISQQLAHHTINGCSVNSGDLMGSGTISGPTPDSYGSMLELSWRGEKPVKLNDGTERKFIQDNDTVTLRGYCNNGPFRIGFGEVTNKLLPIYEPKTKNK</sequence>
<evidence type="ECO:0000256" key="6">
    <source>
        <dbReference type="ARBA" id="ARBA00022723"/>
    </source>
</evidence>
<dbReference type="EMBL" id="BBML01000003">
    <property type="protein sequence ID" value="GAK96642.1"/>
    <property type="molecule type" value="Genomic_DNA"/>
</dbReference>
<dbReference type="NCBIfam" id="TIGR01266">
    <property type="entry name" value="fum_ac_acetase"/>
    <property type="match status" value="1"/>
</dbReference>
<name>A0A090Q357_9FLAO</name>
<dbReference type="SUPFAM" id="SSF56529">
    <property type="entry name" value="FAH"/>
    <property type="match status" value="1"/>
</dbReference>
<comment type="similarity">
    <text evidence="4">Belongs to the FAH family.</text>
</comment>
<evidence type="ECO:0000256" key="10">
    <source>
        <dbReference type="ARBA" id="ARBA00022878"/>
    </source>
</evidence>
<dbReference type="FunFam" id="3.90.850.10:FF:000004">
    <property type="entry name" value="Fumarylacetoacetase"/>
    <property type="match status" value="1"/>
</dbReference>
<dbReference type="GO" id="GO:0004334">
    <property type="term" value="F:fumarylacetoacetase activity"/>
    <property type="evidence" value="ECO:0007669"/>
    <property type="project" value="UniProtKB-EC"/>
</dbReference>
<evidence type="ECO:0000256" key="13">
    <source>
        <dbReference type="PIRSR" id="PIRSR605959-2"/>
    </source>
</evidence>
<dbReference type="Proteomes" id="UP000029221">
    <property type="component" value="Unassembled WGS sequence"/>
</dbReference>
<dbReference type="GO" id="GO:0046872">
    <property type="term" value="F:metal ion binding"/>
    <property type="evidence" value="ECO:0007669"/>
    <property type="project" value="UniProtKB-KW"/>
</dbReference>
<feature type="binding site" evidence="14">
    <location>
        <position position="266"/>
    </location>
    <ligand>
        <name>Mg(2+)</name>
        <dbReference type="ChEBI" id="CHEBI:18420"/>
    </ligand>
</feature>
<feature type="binding site" evidence="14">
    <location>
        <position position="242"/>
    </location>
    <ligand>
        <name>Mg(2+)</name>
        <dbReference type="ChEBI" id="CHEBI:18420"/>
    </ligand>
</feature>
<evidence type="ECO:0000256" key="1">
    <source>
        <dbReference type="ARBA" id="ARBA00001913"/>
    </source>
</evidence>
<evidence type="ECO:0000313" key="16">
    <source>
        <dbReference type="Proteomes" id="UP000029221"/>
    </source>
</evidence>
<dbReference type="InterPro" id="IPR036462">
    <property type="entry name" value="Fumarylacetoacetase_N_sf"/>
</dbReference>
<evidence type="ECO:0000256" key="8">
    <source>
        <dbReference type="ARBA" id="ARBA00022837"/>
    </source>
</evidence>
<gene>
    <name evidence="15" type="ORF">JCM19294_951</name>
</gene>
<keyword evidence="6 14" id="KW-0479">Metal-binding</keyword>
<evidence type="ECO:0000256" key="3">
    <source>
        <dbReference type="ARBA" id="ARBA00004782"/>
    </source>
</evidence>
<accession>A0A090Q357</accession>
<dbReference type="InterPro" id="IPR005959">
    <property type="entry name" value="Fumarylacetoacetase"/>
</dbReference>
<evidence type="ECO:0000256" key="12">
    <source>
        <dbReference type="PIRSR" id="PIRSR605959-1"/>
    </source>
</evidence>
<feature type="binding site" evidence="14">
    <location>
        <position position="242"/>
    </location>
    <ligand>
        <name>Ca(2+)</name>
        <dbReference type="ChEBI" id="CHEBI:29108"/>
    </ligand>
</feature>
<evidence type="ECO:0000256" key="2">
    <source>
        <dbReference type="ARBA" id="ARBA00001946"/>
    </source>
</evidence>
<comment type="pathway">
    <text evidence="3">Amino-acid degradation; L-phenylalanine degradation; acetoacetate and fumarate from L-phenylalanine: step 6/6.</text>
</comment>
<organism evidence="15 16">
    <name type="scientific">Nonlabens tegetincola</name>
    <dbReference type="NCBI Taxonomy" id="323273"/>
    <lineage>
        <taxon>Bacteria</taxon>
        <taxon>Pseudomonadati</taxon>
        <taxon>Bacteroidota</taxon>
        <taxon>Flavobacteriia</taxon>
        <taxon>Flavobacteriales</taxon>
        <taxon>Flavobacteriaceae</taxon>
        <taxon>Nonlabens</taxon>
    </lineage>
</organism>
<feature type="binding site" evidence="14">
    <location>
        <position position="208"/>
    </location>
    <ligand>
        <name>Ca(2+)</name>
        <dbReference type="ChEBI" id="CHEBI:29108"/>
    </ligand>
</feature>
<evidence type="ECO:0000256" key="7">
    <source>
        <dbReference type="ARBA" id="ARBA00022801"/>
    </source>
</evidence>
<dbReference type="EC" id="3.7.1.2" evidence="5"/>
<dbReference type="UniPathway" id="UPA00139">
    <property type="reaction ID" value="UER00341"/>
</dbReference>
<evidence type="ECO:0000256" key="14">
    <source>
        <dbReference type="PIRSR" id="PIRSR605959-3"/>
    </source>
</evidence>
<feature type="binding site" evidence="14">
    <location>
        <position position="262"/>
    </location>
    <ligand>
        <name>Mg(2+)</name>
        <dbReference type="ChEBI" id="CHEBI:18420"/>
    </ligand>
</feature>
<comment type="cofactor">
    <cofactor evidence="2 14">
        <name>Mg(2+)</name>
        <dbReference type="ChEBI" id="CHEBI:18420"/>
    </cofactor>
</comment>
<comment type="caution">
    <text evidence="15">The sequence shown here is derived from an EMBL/GenBank/DDBJ whole genome shotgun (WGS) entry which is preliminary data.</text>
</comment>
<keyword evidence="10" id="KW-0828">Tyrosine catabolism</keyword>
<evidence type="ECO:0000256" key="5">
    <source>
        <dbReference type="ARBA" id="ARBA00012094"/>
    </source>
</evidence>
<dbReference type="Pfam" id="PF09298">
    <property type="entry name" value="FAA_hydrolase_N"/>
    <property type="match status" value="1"/>
</dbReference>
<dbReference type="InterPro" id="IPR036663">
    <property type="entry name" value="Fumarylacetoacetase_C_sf"/>
</dbReference>
<keyword evidence="7 15" id="KW-0378">Hydrolase</keyword>
<evidence type="ECO:0000256" key="9">
    <source>
        <dbReference type="ARBA" id="ARBA00022842"/>
    </source>
</evidence>
<feature type="binding site" evidence="13">
    <location>
        <position position="253"/>
    </location>
    <ligand>
        <name>substrate</name>
    </ligand>
</feature>
<dbReference type="PANTHER" id="PTHR43069">
    <property type="entry name" value="FUMARYLACETOACETASE"/>
    <property type="match status" value="1"/>
</dbReference>
<proteinExistence type="inferred from homology"/>
<feature type="binding site" evidence="14">
    <location>
        <position position="135"/>
    </location>
    <ligand>
        <name>Ca(2+)</name>
        <dbReference type="ChEBI" id="CHEBI:29108"/>
    </ligand>
</feature>
<dbReference type="GO" id="GO:1902000">
    <property type="term" value="P:homogentisate catabolic process"/>
    <property type="evidence" value="ECO:0007669"/>
    <property type="project" value="TreeGrafter"/>
</dbReference>
<keyword evidence="16" id="KW-1185">Reference proteome</keyword>
<evidence type="ECO:0000256" key="11">
    <source>
        <dbReference type="ARBA" id="ARBA00023232"/>
    </source>
</evidence>
<comment type="cofactor">
    <cofactor evidence="1 14">
        <name>Ca(2+)</name>
        <dbReference type="ChEBI" id="CHEBI:29108"/>
    </cofactor>
</comment>
<keyword evidence="9 14" id="KW-0460">Magnesium</keyword>
<feature type="binding site" evidence="13">
    <location>
        <position position="137"/>
    </location>
    <ligand>
        <name>substrate</name>
    </ligand>
</feature>
<feature type="binding site" evidence="13">
    <location>
        <position position="358"/>
    </location>
    <ligand>
        <name>substrate</name>
    </ligand>
</feature>
<evidence type="ECO:0000313" key="15">
    <source>
        <dbReference type="EMBL" id="GAK96642.1"/>
    </source>
</evidence>
<feature type="binding site" evidence="14">
    <location>
        <position position="210"/>
    </location>
    <ligand>
        <name>Ca(2+)</name>
        <dbReference type="ChEBI" id="CHEBI:29108"/>
    </ligand>
</feature>
<protein>
    <recommendedName>
        <fullName evidence="5">fumarylacetoacetase</fullName>
        <ecNumber evidence="5">3.7.1.2</ecNumber>
    </recommendedName>
</protein>
<dbReference type="Gene3D" id="2.30.30.230">
    <property type="entry name" value="Fumarylacetoacetase, N-terminal domain"/>
    <property type="match status" value="1"/>
</dbReference>